<evidence type="ECO:0000313" key="3">
    <source>
        <dbReference type="Proteomes" id="UP000188268"/>
    </source>
</evidence>
<evidence type="ECO:0000313" key="2">
    <source>
        <dbReference type="EMBL" id="OMO64163.1"/>
    </source>
</evidence>
<comment type="caution">
    <text evidence="2">The sequence shown here is derived from an EMBL/GenBank/DDBJ whole genome shotgun (WGS) entry which is preliminary data.</text>
</comment>
<gene>
    <name evidence="2" type="ORF">CCACVL1_22009</name>
</gene>
<organism evidence="2 3">
    <name type="scientific">Corchorus capsularis</name>
    <name type="common">Jute</name>
    <dbReference type="NCBI Taxonomy" id="210143"/>
    <lineage>
        <taxon>Eukaryota</taxon>
        <taxon>Viridiplantae</taxon>
        <taxon>Streptophyta</taxon>
        <taxon>Embryophyta</taxon>
        <taxon>Tracheophyta</taxon>
        <taxon>Spermatophyta</taxon>
        <taxon>Magnoliopsida</taxon>
        <taxon>eudicotyledons</taxon>
        <taxon>Gunneridae</taxon>
        <taxon>Pentapetalae</taxon>
        <taxon>rosids</taxon>
        <taxon>malvids</taxon>
        <taxon>Malvales</taxon>
        <taxon>Malvaceae</taxon>
        <taxon>Grewioideae</taxon>
        <taxon>Apeibeae</taxon>
        <taxon>Corchorus</taxon>
    </lineage>
</organism>
<protein>
    <submittedName>
        <fullName evidence="2">Uncharacterized protein</fullName>
    </submittedName>
</protein>
<dbReference type="AlphaFoldDB" id="A0A1R3H1D9"/>
<name>A0A1R3H1D9_COCAP</name>
<evidence type="ECO:0000256" key="1">
    <source>
        <dbReference type="SAM" id="MobiDB-lite"/>
    </source>
</evidence>
<sequence length="20" mass="2054">MGQQPKPTARAVEVSDVLGA</sequence>
<feature type="region of interest" description="Disordered" evidence="1">
    <location>
        <begin position="1"/>
        <end position="20"/>
    </location>
</feature>
<accession>A0A1R3H1D9</accession>
<reference evidence="2 3" key="1">
    <citation type="submission" date="2013-09" db="EMBL/GenBank/DDBJ databases">
        <title>Corchorus capsularis genome sequencing.</title>
        <authorList>
            <person name="Alam M."/>
            <person name="Haque M.S."/>
            <person name="Islam M.S."/>
            <person name="Emdad E.M."/>
            <person name="Islam M.M."/>
            <person name="Ahmed B."/>
            <person name="Halim A."/>
            <person name="Hossen Q.M.M."/>
            <person name="Hossain M.Z."/>
            <person name="Ahmed R."/>
            <person name="Khan M.M."/>
            <person name="Islam R."/>
            <person name="Rashid M.M."/>
            <person name="Khan S.A."/>
            <person name="Rahman M.S."/>
            <person name="Alam M."/>
        </authorList>
    </citation>
    <scope>NUCLEOTIDE SEQUENCE [LARGE SCALE GENOMIC DNA]</scope>
    <source>
        <strain evidence="3">cv. CVL-1</strain>
        <tissue evidence="2">Whole seedling</tissue>
    </source>
</reference>
<keyword evidence="3" id="KW-1185">Reference proteome</keyword>
<proteinExistence type="predicted"/>
<dbReference type="Proteomes" id="UP000188268">
    <property type="component" value="Unassembled WGS sequence"/>
</dbReference>
<dbReference type="EMBL" id="AWWV01012838">
    <property type="protein sequence ID" value="OMO64163.1"/>
    <property type="molecule type" value="Genomic_DNA"/>
</dbReference>